<dbReference type="Pfam" id="PF00210">
    <property type="entry name" value="Ferritin"/>
    <property type="match status" value="1"/>
</dbReference>
<dbReference type="GO" id="GO:0006826">
    <property type="term" value="P:iron ion transport"/>
    <property type="evidence" value="ECO:0007669"/>
    <property type="project" value="InterPro"/>
</dbReference>
<dbReference type="FunFam" id="1.20.1260.10:FF:000009">
    <property type="entry name" value="Ferritin light chain"/>
    <property type="match status" value="1"/>
</dbReference>
<sequence>FQLTVSSHICQNYSTEVEAAVNHLANLHLWASYTYLSLGFYFHCEDVALETMSHFFGVLAQKKLEDSKHLLKLQDQSSGKWDDSQDAMEAAMVFEKNLNQAFLDLHALGSTHMDPHLRDFPEKHFLDGEVKLIRKMSGHLTNILRPVGPGAGLGECLLKGSPSNTTRRLWSPETLRHPSAFPWHLASA</sequence>
<evidence type="ECO:0000256" key="4">
    <source>
        <dbReference type="ARBA" id="ARBA00022490"/>
    </source>
</evidence>
<comment type="similarity">
    <text evidence="2 13">Belongs to the ferritin family.</text>
</comment>
<feature type="binding site" evidence="12">
    <location>
        <position position="95"/>
    </location>
    <ligand>
        <name>Fe cation</name>
        <dbReference type="ChEBI" id="CHEBI:24875"/>
        <label>1</label>
    </ligand>
</feature>
<dbReference type="RefSeq" id="XP_035876012.1">
    <property type="nucleotide sequence ID" value="XM_036020119.1"/>
</dbReference>
<keyword evidence="8" id="KW-0968">Cytoplasmic vesicle</keyword>
<dbReference type="Proteomes" id="UP000504628">
    <property type="component" value="Chromosome 3"/>
</dbReference>
<keyword evidence="15" id="KW-1185">Reference proteome</keyword>
<dbReference type="InterPro" id="IPR009040">
    <property type="entry name" value="Ferritin-like_diiron"/>
</dbReference>
<keyword evidence="6 12" id="KW-0408">Iron</keyword>
<dbReference type="InParanoid" id="A0A7E6D9X1"/>
<evidence type="ECO:0000256" key="8">
    <source>
        <dbReference type="ARBA" id="ARBA00023329"/>
    </source>
</evidence>
<dbReference type="SUPFAM" id="SSF47240">
    <property type="entry name" value="Ferritin-like"/>
    <property type="match status" value="1"/>
</dbReference>
<dbReference type="GO" id="GO:0008199">
    <property type="term" value="F:ferric iron binding"/>
    <property type="evidence" value="ECO:0007669"/>
    <property type="project" value="InterPro"/>
</dbReference>
<feature type="non-terminal residue" evidence="16">
    <location>
        <position position="1"/>
    </location>
</feature>
<evidence type="ECO:0000256" key="7">
    <source>
        <dbReference type="ARBA" id="ARBA00023228"/>
    </source>
</evidence>
<dbReference type="GeneID" id="114490694"/>
<evidence type="ECO:0000256" key="5">
    <source>
        <dbReference type="ARBA" id="ARBA00022723"/>
    </source>
</evidence>
<dbReference type="GO" id="GO:0044754">
    <property type="term" value="C:autolysosome"/>
    <property type="evidence" value="ECO:0007669"/>
    <property type="project" value="UniProtKB-SubCell"/>
</dbReference>
<dbReference type="PROSITE" id="PS50905">
    <property type="entry name" value="FERRITIN_LIKE"/>
    <property type="match status" value="1"/>
</dbReference>
<evidence type="ECO:0000313" key="15">
    <source>
        <dbReference type="Proteomes" id="UP000504628"/>
    </source>
</evidence>
<comment type="subunit">
    <text evidence="11">Oligomer of 24 subunits. There are two types of subunits: L (light) chain and H (heavy) chain. The major chain can be light or heavy, depending on the species and tissue type. The functional molecule forms a roughly spherical shell with a diameter of 12 nm and contains a central cavity into which the insoluble mineral iron core is deposited. Interacts with NCOA4.</text>
</comment>
<evidence type="ECO:0000256" key="13">
    <source>
        <dbReference type="RuleBase" id="RU361145"/>
    </source>
</evidence>
<evidence type="ECO:0000259" key="14">
    <source>
        <dbReference type="PROSITE" id="PS50905"/>
    </source>
</evidence>
<protein>
    <recommendedName>
        <fullName evidence="13">Ferritin</fullName>
    </recommendedName>
</protein>
<dbReference type="KEGG" id="pdic:114490694"/>
<dbReference type="GO" id="GO:0006879">
    <property type="term" value="P:intracellular iron ion homeostasis"/>
    <property type="evidence" value="ECO:0007669"/>
    <property type="project" value="UniProtKB-KW"/>
</dbReference>
<evidence type="ECO:0000313" key="16">
    <source>
        <dbReference type="RefSeq" id="XP_035876012.1"/>
    </source>
</evidence>
<comment type="function">
    <text evidence="10">Stores iron in a soluble, non-toxic, readily available form. Important for iron homeostasis. Iron is taken up in the ferrous form and deposited as ferric hydroxides after oxidation. Also plays a role in delivery of iron to cells. Mediates iron uptake in capsule cells of the developing kidney. Delivery to lysosomes by the cargo receptor NCOA4 for autophagic degradation and release or iron.</text>
</comment>
<comment type="subcellular location">
    <subcellularLocation>
        <location evidence="9">Autolysosome</location>
    </subcellularLocation>
    <subcellularLocation>
        <location evidence="1">Cytoplasm</location>
    </subcellularLocation>
</comment>
<evidence type="ECO:0000256" key="11">
    <source>
        <dbReference type="ARBA" id="ARBA00047045"/>
    </source>
</evidence>
<keyword evidence="7" id="KW-0458">Lysosome</keyword>
<evidence type="ECO:0000256" key="3">
    <source>
        <dbReference type="ARBA" id="ARBA00022434"/>
    </source>
</evidence>
<keyword evidence="5 12" id="KW-0479">Metal-binding</keyword>
<dbReference type="AlphaFoldDB" id="A0A7E6D9X1"/>
<evidence type="ECO:0000256" key="9">
    <source>
        <dbReference type="ARBA" id="ARBA00044942"/>
    </source>
</evidence>
<dbReference type="PANTHER" id="PTHR11431">
    <property type="entry name" value="FERRITIN"/>
    <property type="match status" value="1"/>
</dbReference>
<dbReference type="OrthoDB" id="186462at2759"/>
<dbReference type="Gene3D" id="1.20.1260.10">
    <property type="match status" value="1"/>
</dbReference>
<keyword evidence="3 13" id="KW-0409">Iron storage</keyword>
<dbReference type="InterPro" id="IPR012347">
    <property type="entry name" value="Ferritin-like"/>
</dbReference>
<keyword evidence="4" id="KW-0963">Cytoplasm</keyword>
<dbReference type="InterPro" id="IPR001519">
    <property type="entry name" value="Ferritin"/>
</dbReference>
<proteinExistence type="inferred from homology"/>
<evidence type="ECO:0000256" key="12">
    <source>
        <dbReference type="PIRSR" id="PIRSR601519-1"/>
    </source>
</evidence>
<organism evidence="15 16">
    <name type="scientific">Phyllostomus discolor</name>
    <name type="common">pale spear-nosed bat</name>
    <dbReference type="NCBI Taxonomy" id="89673"/>
    <lineage>
        <taxon>Eukaryota</taxon>
        <taxon>Metazoa</taxon>
        <taxon>Chordata</taxon>
        <taxon>Craniata</taxon>
        <taxon>Vertebrata</taxon>
        <taxon>Euteleostomi</taxon>
        <taxon>Mammalia</taxon>
        <taxon>Eutheria</taxon>
        <taxon>Laurasiatheria</taxon>
        <taxon>Chiroptera</taxon>
        <taxon>Yangochiroptera</taxon>
        <taxon>Phyllostomidae</taxon>
        <taxon>Phyllostominae</taxon>
        <taxon>Phyllostomus</taxon>
    </lineage>
</organism>
<name>A0A7E6D9X1_9CHIR</name>
<evidence type="ECO:0000256" key="2">
    <source>
        <dbReference type="ARBA" id="ARBA00007513"/>
    </source>
</evidence>
<evidence type="ECO:0000256" key="1">
    <source>
        <dbReference type="ARBA" id="ARBA00004496"/>
    </source>
</evidence>
<evidence type="ECO:0000256" key="6">
    <source>
        <dbReference type="ARBA" id="ARBA00023004"/>
    </source>
</evidence>
<dbReference type="GO" id="GO:0031410">
    <property type="term" value="C:cytoplasmic vesicle"/>
    <property type="evidence" value="ECO:0007669"/>
    <property type="project" value="UniProtKB-KW"/>
</dbReference>
<accession>A0A7E6D9X1</accession>
<reference evidence="16" key="1">
    <citation type="submission" date="2025-08" db="UniProtKB">
        <authorList>
            <consortium name="RefSeq"/>
        </authorList>
    </citation>
    <scope>IDENTIFICATION</scope>
    <source>
        <tissue evidence="16">Muscle</tissue>
    </source>
</reference>
<evidence type="ECO:0000256" key="10">
    <source>
        <dbReference type="ARBA" id="ARBA00045578"/>
    </source>
</evidence>
<dbReference type="GO" id="GO:0008198">
    <property type="term" value="F:ferrous iron binding"/>
    <property type="evidence" value="ECO:0007669"/>
    <property type="project" value="TreeGrafter"/>
</dbReference>
<dbReference type="InterPro" id="IPR009078">
    <property type="entry name" value="Ferritin-like_SF"/>
</dbReference>
<feature type="domain" description="Ferritin-like diiron" evidence="14">
    <location>
        <begin position="11"/>
        <end position="147"/>
    </location>
</feature>
<dbReference type="InterPro" id="IPR008331">
    <property type="entry name" value="Ferritin_DPS_dom"/>
</dbReference>
<gene>
    <name evidence="16" type="primary">LOC114490694</name>
</gene>
<dbReference type="PANTHER" id="PTHR11431:SF47">
    <property type="entry name" value="FERRITIN LIGHT CHAIN"/>
    <property type="match status" value="1"/>
</dbReference>